<accession>A0ABM1ENU4</accession>
<protein>
    <submittedName>
        <fullName evidence="4">Serine/threonine-protein phosphatase 1-like</fullName>
    </submittedName>
</protein>
<dbReference type="Pfam" id="PF00149">
    <property type="entry name" value="Metallophos"/>
    <property type="match status" value="1"/>
</dbReference>
<evidence type="ECO:0000313" key="4">
    <source>
        <dbReference type="RefSeq" id="XP_014673865.1"/>
    </source>
</evidence>
<evidence type="ECO:0000256" key="1">
    <source>
        <dbReference type="SAM" id="SignalP"/>
    </source>
</evidence>
<dbReference type="InterPro" id="IPR004843">
    <property type="entry name" value="Calcineurin-like_PHP"/>
</dbReference>
<name>A0ABM1ENU4_PRICU</name>
<sequence>MLTLLGLTAWLSRPAPAHRTRSGIPLPPLLHATIPDEALRGKRLYVVGDVHGCYTELRSLLAAICADDDESVVVVLAGDLVNKGPRSVDVIRLARAYGTRCYAVRGNHDEAGLREWFRLRADAGYLLSPKYAWVSEMTEADADYLLALPYTLSVPSRGTLIVHGGLIPRRPLADQSPADMTTMRNLIVRDHFGHAFAPTEHIERGVPWASLWPGPEHVLFGHDARRRLQTYAHATGLDTGCVYGGQLTALLLREDGGREYVQVPSRTATAVKNCKHKTLPDAHC</sequence>
<feature type="signal peptide" evidence="1">
    <location>
        <begin position="1"/>
        <end position="17"/>
    </location>
</feature>
<gene>
    <name evidence="4" type="primary">LOC106814104</name>
</gene>
<dbReference type="PANTHER" id="PTHR42850:SF4">
    <property type="entry name" value="ZINC-DEPENDENT ENDOPOLYPHOSPHATASE"/>
    <property type="match status" value="1"/>
</dbReference>
<dbReference type="InterPro" id="IPR050126">
    <property type="entry name" value="Ap4A_hydrolase"/>
</dbReference>
<keyword evidence="1" id="KW-0732">Signal</keyword>
<dbReference type="RefSeq" id="XP_014673865.1">
    <property type="nucleotide sequence ID" value="XM_014818379.1"/>
</dbReference>
<evidence type="ECO:0000313" key="3">
    <source>
        <dbReference type="Proteomes" id="UP000695022"/>
    </source>
</evidence>
<dbReference type="Gene3D" id="3.60.21.10">
    <property type="match status" value="1"/>
</dbReference>
<organism evidence="3 4">
    <name type="scientific">Priapulus caudatus</name>
    <name type="common">Priapulid worm</name>
    <dbReference type="NCBI Taxonomy" id="37621"/>
    <lineage>
        <taxon>Eukaryota</taxon>
        <taxon>Metazoa</taxon>
        <taxon>Ecdysozoa</taxon>
        <taxon>Scalidophora</taxon>
        <taxon>Priapulida</taxon>
        <taxon>Priapulimorpha</taxon>
        <taxon>Priapulimorphida</taxon>
        <taxon>Priapulidae</taxon>
        <taxon>Priapulus</taxon>
    </lineage>
</organism>
<dbReference type="CDD" id="cd00144">
    <property type="entry name" value="MPP_PPP_family"/>
    <property type="match status" value="1"/>
</dbReference>
<keyword evidence="3" id="KW-1185">Reference proteome</keyword>
<dbReference type="InterPro" id="IPR029052">
    <property type="entry name" value="Metallo-depent_PP-like"/>
</dbReference>
<feature type="chain" id="PRO_5046097021" evidence="1">
    <location>
        <begin position="18"/>
        <end position="284"/>
    </location>
</feature>
<feature type="domain" description="Calcineurin-like phosphoesterase" evidence="2">
    <location>
        <begin position="43"/>
        <end position="223"/>
    </location>
</feature>
<dbReference type="Proteomes" id="UP000695022">
    <property type="component" value="Unplaced"/>
</dbReference>
<dbReference type="SUPFAM" id="SSF56300">
    <property type="entry name" value="Metallo-dependent phosphatases"/>
    <property type="match status" value="1"/>
</dbReference>
<reference evidence="4" key="1">
    <citation type="submission" date="2025-08" db="UniProtKB">
        <authorList>
            <consortium name="RefSeq"/>
        </authorList>
    </citation>
    <scope>IDENTIFICATION</scope>
</reference>
<evidence type="ECO:0000259" key="2">
    <source>
        <dbReference type="Pfam" id="PF00149"/>
    </source>
</evidence>
<dbReference type="PANTHER" id="PTHR42850">
    <property type="entry name" value="METALLOPHOSPHOESTERASE"/>
    <property type="match status" value="1"/>
</dbReference>
<dbReference type="GeneID" id="106814104"/>
<proteinExistence type="predicted"/>